<protein>
    <submittedName>
        <fullName evidence="1">Uncharacterized protein</fullName>
    </submittedName>
</protein>
<sequence length="183" mass="20631">MNLDDVTTAVGRTKQDIIREGMWQFILEIRQYLCDTEFAPEPFTKPVDLDVLRGMGEAQLEKMGSKVIKALNKGDMRHTKQEEIRRFLESIFEEGLKRHNEGKLFAPRTTTEVILTYLRSKGVVIKVDRGLPKNCQDCDAHHCHMGSDGLDCSCSFSVFVTTQTHAIPDSCPLVNGTATEDLI</sequence>
<accession>A0A0F9TG60</accession>
<name>A0A0F9TG60_9ZZZZ</name>
<organism evidence="1">
    <name type="scientific">marine sediment metagenome</name>
    <dbReference type="NCBI Taxonomy" id="412755"/>
    <lineage>
        <taxon>unclassified sequences</taxon>
        <taxon>metagenomes</taxon>
        <taxon>ecological metagenomes</taxon>
    </lineage>
</organism>
<gene>
    <name evidence="1" type="ORF">LCGC14_0396590</name>
</gene>
<dbReference type="AlphaFoldDB" id="A0A0F9TG60"/>
<comment type="caution">
    <text evidence="1">The sequence shown here is derived from an EMBL/GenBank/DDBJ whole genome shotgun (WGS) entry which is preliminary data.</text>
</comment>
<evidence type="ECO:0000313" key="1">
    <source>
        <dbReference type="EMBL" id="KKN73857.1"/>
    </source>
</evidence>
<reference evidence="1" key="1">
    <citation type="journal article" date="2015" name="Nature">
        <title>Complex archaea that bridge the gap between prokaryotes and eukaryotes.</title>
        <authorList>
            <person name="Spang A."/>
            <person name="Saw J.H."/>
            <person name="Jorgensen S.L."/>
            <person name="Zaremba-Niedzwiedzka K."/>
            <person name="Martijn J."/>
            <person name="Lind A.E."/>
            <person name="van Eijk R."/>
            <person name="Schleper C."/>
            <person name="Guy L."/>
            <person name="Ettema T.J."/>
        </authorList>
    </citation>
    <scope>NUCLEOTIDE SEQUENCE</scope>
</reference>
<dbReference type="EMBL" id="LAZR01000336">
    <property type="protein sequence ID" value="KKN73857.1"/>
    <property type="molecule type" value="Genomic_DNA"/>
</dbReference>
<proteinExistence type="predicted"/>